<dbReference type="InterPro" id="IPR036390">
    <property type="entry name" value="WH_DNA-bd_sf"/>
</dbReference>
<dbReference type="Pfam" id="PF03551">
    <property type="entry name" value="PadR"/>
    <property type="match status" value="1"/>
</dbReference>
<dbReference type="Gene3D" id="1.10.10.10">
    <property type="entry name" value="Winged helix-like DNA-binding domain superfamily/Winged helix DNA-binding domain"/>
    <property type="match status" value="1"/>
</dbReference>
<evidence type="ECO:0000313" key="2">
    <source>
        <dbReference type="EMBL" id="MFC4536631.1"/>
    </source>
</evidence>
<keyword evidence="3" id="KW-1185">Reference proteome</keyword>
<proteinExistence type="predicted"/>
<dbReference type="Proteomes" id="UP001596004">
    <property type="component" value="Unassembled WGS sequence"/>
</dbReference>
<reference evidence="3" key="1">
    <citation type="journal article" date="2019" name="Int. J. Syst. Evol. Microbiol.">
        <title>The Global Catalogue of Microorganisms (GCM) 10K type strain sequencing project: providing services to taxonomists for standard genome sequencing and annotation.</title>
        <authorList>
            <consortium name="The Broad Institute Genomics Platform"/>
            <consortium name="The Broad Institute Genome Sequencing Center for Infectious Disease"/>
            <person name="Wu L."/>
            <person name="Ma J."/>
        </authorList>
    </citation>
    <scope>NUCLEOTIDE SEQUENCE [LARGE SCALE GENOMIC DNA]</scope>
    <source>
        <strain evidence="3">CGMCC 4.7132</strain>
    </source>
</reference>
<evidence type="ECO:0000259" key="1">
    <source>
        <dbReference type="Pfam" id="PF03551"/>
    </source>
</evidence>
<dbReference type="PANTHER" id="PTHR33169">
    <property type="entry name" value="PADR-FAMILY TRANSCRIPTIONAL REGULATOR"/>
    <property type="match status" value="1"/>
</dbReference>
<organism evidence="2 3">
    <name type="scientific">Sphaerisporangium dianthi</name>
    <dbReference type="NCBI Taxonomy" id="1436120"/>
    <lineage>
        <taxon>Bacteria</taxon>
        <taxon>Bacillati</taxon>
        <taxon>Actinomycetota</taxon>
        <taxon>Actinomycetes</taxon>
        <taxon>Streptosporangiales</taxon>
        <taxon>Streptosporangiaceae</taxon>
        <taxon>Sphaerisporangium</taxon>
    </lineage>
</organism>
<gene>
    <name evidence="2" type="ORF">ACFO60_38180</name>
</gene>
<feature type="domain" description="Transcription regulator PadR N-terminal" evidence="1">
    <location>
        <begin position="14"/>
        <end position="87"/>
    </location>
</feature>
<sequence length="187" mass="20410">MPLTAVDNPLTLRLLGLLVERPMHKYALGAVLNERHPYLNAKSGSVYTLVGSLEAAGWVAAVGVEQVGNRPARTVYALTGEGWEVFRERVRRQIREAEVTTSAFVDALAYLGALGREEAVGVLRGRLASLGRRVAELAKACEAGVPEIFMIEMGFVQHQLRAETEWIGGLIGRIEDGTLAWPAKEET</sequence>
<dbReference type="RefSeq" id="WP_380851439.1">
    <property type="nucleotide sequence ID" value="NZ_JBHSFP010000051.1"/>
</dbReference>
<dbReference type="EMBL" id="JBHSFP010000051">
    <property type="protein sequence ID" value="MFC4536631.1"/>
    <property type="molecule type" value="Genomic_DNA"/>
</dbReference>
<name>A0ABV9CTS7_9ACTN</name>
<dbReference type="InterPro" id="IPR036388">
    <property type="entry name" value="WH-like_DNA-bd_sf"/>
</dbReference>
<dbReference type="InterPro" id="IPR005149">
    <property type="entry name" value="Tscrpt_reg_PadR_N"/>
</dbReference>
<dbReference type="InterPro" id="IPR052509">
    <property type="entry name" value="Metal_resp_DNA-bind_regulator"/>
</dbReference>
<evidence type="ECO:0000313" key="3">
    <source>
        <dbReference type="Proteomes" id="UP001596004"/>
    </source>
</evidence>
<comment type="caution">
    <text evidence="2">The sequence shown here is derived from an EMBL/GenBank/DDBJ whole genome shotgun (WGS) entry which is preliminary data.</text>
</comment>
<dbReference type="PANTHER" id="PTHR33169:SF27">
    <property type="entry name" value="TRANSCRIPTIONAL REGULATOR PADR FAMILY PROTEIN"/>
    <property type="match status" value="1"/>
</dbReference>
<protein>
    <submittedName>
        <fullName evidence="2">PadR family transcriptional regulator</fullName>
    </submittedName>
</protein>
<accession>A0ABV9CTS7</accession>
<dbReference type="SUPFAM" id="SSF46785">
    <property type="entry name" value="Winged helix' DNA-binding domain"/>
    <property type="match status" value="1"/>
</dbReference>